<keyword evidence="2" id="KW-1185">Reference proteome</keyword>
<sequence>MIQPIYINALVNSVSERNRKIKFEPNRLDLFNVSELFRVFNQAKVEINGDNIKALELATNLMLDNFEQSENFVAINNDYWCNKIYFNLFLKACSPLYADGVNEIEHNGATTYRDIAIALSKQYSVYCPCGNDREAYAAYCIFCLSEIFKKLDSIYDFVITHLLHFDKLSDSANLTPEMSSQFVDKCWQISFQSISSMLEEQNKIDPSYHDVDSFYIRYRNVIGIIKEGTEHLAESLQPQRPQPPEKPAKYGFLNHLFRGK</sequence>
<comment type="caution">
    <text evidence="1">The sequence shown here is derived from an EMBL/GenBank/DDBJ whole genome shotgun (WGS) entry which is preliminary data.</text>
</comment>
<dbReference type="Proteomes" id="UP001174867">
    <property type="component" value="Unassembled WGS sequence"/>
</dbReference>
<evidence type="ECO:0000313" key="1">
    <source>
        <dbReference type="EMBL" id="MDN8599532.1"/>
    </source>
</evidence>
<gene>
    <name evidence="1" type="ORF">Q0A17_08945</name>
</gene>
<proteinExistence type="predicted"/>
<dbReference type="RefSeq" id="WP_301698359.1">
    <property type="nucleotide sequence ID" value="NZ_JAUJYW010000003.1"/>
</dbReference>
<name>A0ABT8PT77_9ENTR</name>
<accession>A0ABT8PT77</accession>
<protein>
    <submittedName>
        <fullName evidence="1">Uncharacterized protein</fullName>
    </submittedName>
</protein>
<evidence type="ECO:0000313" key="2">
    <source>
        <dbReference type="Proteomes" id="UP001174867"/>
    </source>
</evidence>
<organism evidence="1 2">
    <name type="scientific">Citrobacter enshiensis</name>
    <dbReference type="NCBI Taxonomy" id="2971264"/>
    <lineage>
        <taxon>Bacteria</taxon>
        <taxon>Pseudomonadati</taxon>
        <taxon>Pseudomonadota</taxon>
        <taxon>Gammaproteobacteria</taxon>
        <taxon>Enterobacterales</taxon>
        <taxon>Enterobacteriaceae</taxon>
        <taxon>Citrobacter</taxon>
    </lineage>
</organism>
<reference evidence="1 2" key="1">
    <citation type="submission" date="2023-07" db="EMBL/GenBank/DDBJ databases">
        <title>Citrobacter selenititolerans sp. nov., isolated from seleniferous soil.</title>
        <authorList>
            <person name="Zhang S."/>
            <person name="Li K."/>
            <person name="Peng J."/>
            <person name="Wang H."/>
            <person name="Sun J."/>
            <person name="Guo Y."/>
        </authorList>
    </citation>
    <scope>NUCLEOTIDE SEQUENCE [LARGE SCALE GENOMIC DNA]</scope>
    <source>
        <strain evidence="1 2">S2-9</strain>
    </source>
</reference>
<dbReference type="EMBL" id="JAUJYW010000003">
    <property type="protein sequence ID" value="MDN8599532.1"/>
    <property type="molecule type" value="Genomic_DNA"/>
</dbReference>